<dbReference type="Proteomes" id="UP000823388">
    <property type="component" value="Chromosome 2N"/>
</dbReference>
<feature type="region of interest" description="Disordered" evidence="1">
    <location>
        <begin position="164"/>
        <end position="192"/>
    </location>
</feature>
<dbReference type="InterPro" id="IPR017896">
    <property type="entry name" value="4Fe4S_Fe-S-bd"/>
</dbReference>
<dbReference type="InterPro" id="IPR017900">
    <property type="entry name" value="4Fe4S_Fe_S_CS"/>
</dbReference>
<name>A0A8T0VB61_PANVG</name>
<evidence type="ECO:0000313" key="4">
    <source>
        <dbReference type="Proteomes" id="UP000823388"/>
    </source>
</evidence>
<sequence length="192" mass="21646">MAGAHYLFDEMYILCTIVHRASAKSHPYKHTWAWQAAGGGARPQQQHLTCHGRCPPLRRRGCGAHAAQVGQRQGACRRCKTCANICPNVFQIEEDFGRSRVYSQSGSTEQIQDAIDSCPVNCIHWTSAAQLSLLENEMRGVERVNARARWEKRQAKVLKKVRTRMVNQENSDTGRSWSDVWGSPPRDQNNGN</sequence>
<dbReference type="PANTHER" id="PTHR44579">
    <property type="entry name" value="OS01G0730500 PROTEIN"/>
    <property type="match status" value="1"/>
</dbReference>
<dbReference type="PROSITE" id="PS51379">
    <property type="entry name" value="4FE4S_FER_2"/>
    <property type="match status" value="1"/>
</dbReference>
<dbReference type="SUPFAM" id="SSF54862">
    <property type="entry name" value="4Fe-4S ferredoxins"/>
    <property type="match status" value="1"/>
</dbReference>
<dbReference type="PANTHER" id="PTHR44579:SF5">
    <property type="entry name" value="OS05G0529700 PROTEIN"/>
    <property type="match status" value="1"/>
</dbReference>
<protein>
    <recommendedName>
        <fullName evidence="2">4Fe-4S ferredoxin-type domain-containing protein</fullName>
    </recommendedName>
</protein>
<dbReference type="Gene3D" id="3.30.70.20">
    <property type="match status" value="1"/>
</dbReference>
<proteinExistence type="predicted"/>
<dbReference type="PROSITE" id="PS00198">
    <property type="entry name" value="4FE4S_FER_1"/>
    <property type="match status" value="1"/>
</dbReference>
<evidence type="ECO:0000256" key="1">
    <source>
        <dbReference type="SAM" id="MobiDB-lite"/>
    </source>
</evidence>
<dbReference type="Pfam" id="PF13370">
    <property type="entry name" value="Fer4_13"/>
    <property type="match status" value="1"/>
</dbReference>
<feature type="domain" description="4Fe-4S ferredoxin-type" evidence="2">
    <location>
        <begin position="67"/>
        <end position="95"/>
    </location>
</feature>
<reference evidence="3" key="1">
    <citation type="submission" date="2020-05" db="EMBL/GenBank/DDBJ databases">
        <title>WGS assembly of Panicum virgatum.</title>
        <authorList>
            <person name="Lovell J.T."/>
            <person name="Jenkins J."/>
            <person name="Shu S."/>
            <person name="Juenger T.E."/>
            <person name="Schmutz J."/>
        </authorList>
    </citation>
    <scope>NUCLEOTIDE SEQUENCE</scope>
    <source>
        <strain evidence="3">AP13</strain>
    </source>
</reference>
<dbReference type="EMBL" id="CM029040">
    <property type="protein sequence ID" value="KAG2631615.1"/>
    <property type="molecule type" value="Genomic_DNA"/>
</dbReference>
<keyword evidence="4" id="KW-1185">Reference proteome</keyword>
<evidence type="ECO:0000313" key="3">
    <source>
        <dbReference type="EMBL" id="KAG2631615.1"/>
    </source>
</evidence>
<accession>A0A8T0VB61</accession>
<comment type="caution">
    <text evidence="3">The sequence shown here is derived from an EMBL/GenBank/DDBJ whole genome shotgun (WGS) entry which is preliminary data.</text>
</comment>
<evidence type="ECO:0000259" key="2">
    <source>
        <dbReference type="PROSITE" id="PS51379"/>
    </source>
</evidence>
<dbReference type="AlphaFoldDB" id="A0A8T0VB61"/>
<organism evidence="3 4">
    <name type="scientific">Panicum virgatum</name>
    <name type="common">Blackwell switchgrass</name>
    <dbReference type="NCBI Taxonomy" id="38727"/>
    <lineage>
        <taxon>Eukaryota</taxon>
        <taxon>Viridiplantae</taxon>
        <taxon>Streptophyta</taxon>
        <taxon>Embryophyta</taxon>
        <taxon>Tracheophyta</taxon>
        <taxon>Spermatophyta</taxon>
        <taxon>Magnoliopsida</taxon>
        <taxon>Liliopsida</taxon>
        <taxon>Poales</taxon>
        <taxon>Poaceae</taxon>
        <taxon>PACMAD clade</taxon>
        <taxon>Panicoideae</taxon>
        <taxon>Panicodae</taxon>
        <taxon>Paniceae</taxon>
        <taxon>Panicinae</taxon>
        <taxon>Panicum</taxon>
        <taxon>Panicum sect. Hiantes</taxon>
    </lineage>
</organism>
<dbReference type="OrthoDB" id="376357at2759"/>
<gene>
    <name evidence="3" type="ORF">PVAP13_2NG036700</name>
</gene>
<feature type="compositionally biased region" description="Polar residues" evidence="1">
    <location>
        <begin position="165"/>
        <end position="176"/>
    </location>
</feature>